<keyword evidence="2" id="KW-0012">Acyltransferase</keyword>
<evidence type="ECO:0000313" key="5">
    <source>
        <dbReference type="Proteomes" id="UP000284277"/>
    </source>
</evidence>
<dbReference type="Gene3D" id="3.40.630.30">
    <property type="match status" value="1"/>
</dbReference>
<dbReference type="InterPro" id="IPR000182">
    <property type="entry name" value="GNAT_dom"/>
</dbReference>
<dbReference type="InterPro" id="IPR016181">
    <property type="entry name" value="Acyl_CoA_acyltransferase"/>
</dbReference>
<dbReference type="PANTHER" id="PTHR42919">
    <property type="entry name" value="N-ALPHA-ACETYLTRANSFERASE"/>
    <property type="match status" value="1"/>
</dbReference>
<dbReference type="GO" id="GO:0007064">
    <property type="term" value="P:mitotic sister chromatid cohesion"/>
    <property type="evidence" value="ECO:0007669"/>
    <property type="project" value="TreeGrafter"/>
</dbReference>
<dbReference type="EMBL" id="MCIA01000034">
    <property type="protein sequence ID" value="RKD28612.1"/>
    <property type="molecule type" value="Genomic_DNA"/>
</dbReference>
<evidence type="ECO:0000256" key="2">
    <source>
        <dbReference type="ARBA" id="ARBA00023315"/>
    </source>
</evidence>
<dbReference type="InterPro" id="IPR051556">
    <property type="entry name" value="N-term/lysine_N-AcTrnsfr"/>
</dbReference>
<evidence type="ECO:0000256" key="1">
    <source>
        <dbReference type="ARBA" id="ARBA00022679"/>
    </source>
</evidence>
<evidence type="ECO:0000259" key="3">
    <source>
        <dbReference type="PROSITE" id="PS51186"/>
    </source>
</evidence>
<dbReference type="OrthoDB" id="9786032at2"/>
<evidence type="ECO:0000313" key="4">
    <source>
        <dbReference type="EMBL" id="RKD28612.1"/>
    </source>
</evidence>
<sequence length="151" mass="17435">MRLRFVKASKKDADLIVEIYNAAFYDDLIKYGECPAYGKTKEQMEASIEKFPKLIAFYEDNPVGVISVDIKEKGVYYLSCLCVIPTYQGRGIGKQAFHYLLDLYKDWKKITLITPADKEENIKFYTEKCGFIVDGTEMDGNIKMVHFSLER</sequence>
<dbReference type="GO" id="GO:0031415">
    <property type="term" value="C:NatA complex"/>
    <property type="evidence" value="ECO:0007669"/>
    <property type="project" value="TreeGrafter"/>
</dbReference>
<dbReference type="RefSeq" id="WP_120198573.1">
    <property type="nucleotide sequence ID" value="NZ_MCIA01000034.1"/>
</dbReference>
<protein>
    <submittedName>
        <fullName evidence="4">GNAT family N-acetyltransferase</fullName>
    </submittedName>
</protein>
<dbReference type="PROSITE" id="PS51186">
    <property type="entry name" value="GNAT"/>
    <property type="match status" value="1"/>
</dbReference>
<name>A0A419STW6_9FIRM</name>
<proteinExistence type="predicted"/>
<keyword evidence="5" id="KW-1185">Reference proteome</keyword>
<dbReference type="GO" id="GO:0016747">
    <property type="term" value="F:acyltransferase activity, transferring groups other than amino-acyl groups"/>
    <property type="evidence" value="ECO:0007669"/>
    <property type="project" value="InterPro"/>
</dbReference>
<dbReference type="CDD" id="cd04301">
    <property type="entry name" value="NAT_SF"/>
    <property type="match status" value="1"/>
</dbReference>
<dbReference type="Pfam" id="PF00583">
    <property type="entry name" value="Acetyltransf_1"/>
    <property type="match status" value="1"/>
</dbReference>
<dbReference type="AlphaFoldDB" id="A0A419STW6"/>
<dbReference type="Proteomes" id="UP000284277">
    <property type="component" value="Unassembled WGS sequence"/>
</dbReference>
<dbReference type="SUPFAM" id="SSF55729">
    <property type="entry name" value="Acyl-CoA N-acyltransferases (Nat)"/>
    <property type="match status" value="1"/>
</dbReference>
<accession>A0A419STW6</accession>
<dbReference type="PANTHER" id="PTHR42919:SF8">
    <property type="entry name" value="N-ALPHA-ACETYLTRANSFERASE 50"/>
    <property type="match status" value="1"/>
</dbReference>
<keyword evidence="1 4" id="KW-0808">Transferase</keyword>
<comment type="caution">
    <text evidence="4">The sequence shown here is derived from an EMBL/GenBank/DDBJ whole genome shotgun (WGS) entry which is preliminary data.</text>
</comment>
<gene>
    <name evidence="4" type="ORF">BET01_10365</name>
</gene>
<organism evidence="4 5">
    <name type="scientific">Lacrimispora algidixylanolytica</name>
    <dbReference type="NCBI Taxonomy" id="94868"/>
    <lineage>
        <taxon>Bacteria</taxon>
        <taxon>Bacillati</taxon>
        <taxon>Bacillota</taxon>
        <taxon>Clostridia</taxon>
        <taxon>Lachnospirales</taxon>
        <taxon>Lachnospiraceae</taxon>
        <taxon>Lacrimispora</taxon>
    </lineage>
</organism>
<feature type="domain" description="N-acetyltransferase" evidence="3">
    <location>
        <begin position="3"/>
        <end position="151"/>
    </location>
</feature>
<reference evidence="4 5" key="1">
    <citation type="submission" date="2016-08" db="EMBL/GenBank/DDBJ databases">
        <title>A new outlook on sporulation: Clostridium algidixylanolyticum.</title>
        <authorList>
            <person name="Poppleton D.I."/>
            <person name="Gribaldo S."/>
        </authorList>
    </citation>
    <scope>NUCLEOTIDE SEQUENCE [LARGE SCALE GENOMIC DNA]</scope>
    <source>
        <strain evidence="4 5">SPL73</strain>
    </source>
</reference>